<comment type="subunit">
    <text evidence="1 9">Homodimer.</text>
</comment>
<dbReference type="InterPro" id="IPR001114">
    <property type="entry name" value="Adenylosuccinate_synthetase"/>
</dbReference>
<feature type="binding site" evidence="9">
    <location>
        <position position="311"/>
    </location>
    <ligand>
        <name>IMP</name>
        <dbReference type="ChEBI" id="CHEBI:58053"/>
        <note>ligand shared between dimeric partners</note>
    </ligand>
</feature>
<feature type="binding site" evidence="9">
    <location>
        <begin position="463"/>
        <end position="469"/>
    </location>
    <ligand>
        <name>substrate</name>
    </ligand>
</feature>
<dbReference type="EC" id="6.3.4.4" evidence="9"/>
<keyword evidence="5 9" id="KW-0658">Purine biosynthesis</keyword>
<dbReference type="GO" id="GO:0046040">
    <property type="term" value="P:IMP metabolic process"/>
    <property type="evidence" value="ECO:0007669"/>
    <property type="project" value="TreeGrafter"/>
</dbReference>
<proteinExistence type="inferred from homology"/>
<evidence type="ECO:0000313" key="12">
    <source>
        <dbReference type="Proteomes" id="UP000002640"/>
    </source>
</evidence>
<feature type="binding site" evidence="9">
    <location>
        <begin position="577"/>
        <end position="579"/>
    </location>
    <ligand>
        <name>GTP</name>
        <dbReference type="ChEBI" id="CHEBI:37565"/>
    </ligand>
</feature>
<dbReference type="HAMAP" id="MF_00011">
    <property type="entry name" value="Adenylosucc_synth"/>
    <property type="match status" value="1"/>
</dbReference>
<comment type="similarity">
    <text evidence="9">Belongs to the adenylosuccinate synthetase family.</text>
</comment>
<feature type="binding site" evidence="9">
    <location>
        <position position="469"/>
    </location>
    <ligand>
        <name>GTP</name>
        <dbReference type="ChEBI" id="CHEBI:37565"/>
    </ligand>
</feature>
<feature type="active site" description="Proton donor" evidence="9">
    <location>
        <position position="209"/>
    </location>
</feature>
<keyword evidence="2 9" id="KW-0436">Ligase</keyword>
<keyword evidence="12" id="KW-1185">Reference proteome</keyword>
<dbReference type="GO" id="GO:0004019">
    <property type="term" value="F:adenylosuccinate synthase activity"/>
    <property type="evidence" value="ECO:0007669"/>
    <property type="project" value="UniProtKB-UniRule"/>
</dbReference>
<dbReference type="InterPro" id="IPR042111">
    <property type="entry name" value="Adenylosuccinate_synth_dom3"/>
</dbReference>
<reference evidence="11 12" key="1">
    <citation type="journal article" date="2006" name="Science">
        <title>Phytophthora genome sequences uncover evolutionary origins and mechanisms of pathogenesis.</title>
        <authorList>
            <person name="Tyler B.M."/>
            <person name="Tripathy S."/>
            <person name="Zhang X."/>
            <person name="Dehal P."/>
            <person name="Jiang R.H."/>
            <person name="Aerts A."/>
            <person name="Arredondo F.D."/>
            <person name="Baxter L."/>
            <person name="Bensasson D."/>
            <person name="Beynon J.L."/>
            <person name="Chapman J."/>
            <person name="Damasceno C.M."/>
            <person name="Dorrance A.E."/>
            <person name="Dou D."/>
            <person name="Dickerman A.W."/>
            <person name="Dubchak I.L."/>
            <person name="Garbelotto M."/>
            <person name="Gijzen M."/>
            <person name="Gordon S.G."/>
            <person name="Govers F."/>
            <person name="Grunwald N.J."/>
            <person name="Huang W."/>
            <person name="Ivors K.L."/>
            <person name="Jones R.W."/>
            <person name="Kamoun S."/>
            <person name="Krampis K."/>
            <person name="Lamour K.H."/>
            <person name="Lee M.K."/>
            <person name="McDonald W.H."/>
            <person name="Medina M."/>
            <person name="Meijer H.J."/>
            <person name="Nordberg E.K."/>
            <person name="Maclean D.J."/>
            <person name="Ospina-Giraldo M.D."/>
            <person name="Morris P.F."/>
            <person name="Phuntumart V."/>
            <person name="Putnam N.H."/>
            <person name="Rash S."/>
            <person name="Rose J.K."/>
            <person name="Sakihama Y."/>
            <person name="Salamov A.A."/>
            <person name="Savidor A."/>
            <person name="Scheuring C.F."/>
            <person name="Smith B.M."/>
            <person name="Sobral B.W."/>
            <person name="Terry A."/>
            <person name="Torto-Alalibo T.A."/>
            <person name="Win J."/>
            <person name="Xu Z."/>
            <person name="Zhang H."/>
            <person name="Grigoriev I.V."/>
            <person name="Rokhsar D.S."/>
            <person name="Boore J.L."/>
        </authorList>
    </citation>
    <scope>NUCLEOTIDE SEQUENCE [LARGE SCALE GENOMIC DNA]</scope>
    <source>
        <strain evidence="11 12">P6497</strain>
    </source>
</reference>
<feature type="binding site" evidence="9">
    <location>
        <begin position="206"/>
        <end position="209"/>
    </location>
    <ligand>
        <name>IMP</name>
        <dbReference type="ChEBI" id="CHEBI:58053"/>
    </ligand>
</feature>
<evidence type="ECO:0000256" key="7">
    <source>
        <dbReference type="ARBA" id="ARBA00023134"/>
    </source>
</evidence>
<dbReference type="SMR" id="G4ZSJ0"/>
<evidence type="ECO:0000256" key="5">
    <source>
        <dbReference type="ARBA" id="ARBA00022755"/>
    </source>
</evidence>
<evidence type="ECO:0000256" key="3">
    <source>
        <dbReference type="ARBA" id="ARBA00022723"/>
    </source>
</evidence>
<dbReference type="GeneID" id="20648850"/>
<feature type="active site" description="Proton acceptor" evidence="9">
    <location>
        <position position="181"/>
    </location>
</feature>
<dbReference type="GO" id="GO:0000287">
    <property type="term" value="F:magnesium ion binding"/>
    <property type="evidence" value="ECO:0007669"/>
    <property type="project" value="UniProtKB-UniRule"/>
</dbReference>
<dbReference type="Gene3D" id="1.10.300.10">
    <property type="entry name" value="Adenylosuccinate Synthetase, subunit A, domain 2"/>
    <property type="match status" value="1"/>
</dbReference>
<feature type="binding site" evidence="9">
    <location>
        <begin position="495"/>
        <end position="497"/>
    </location>
    <ligand>
        <name>GTP</name>
        <dbReference type="ChEBI" id="CHEBI:37565"/>
    </ligand>
</feature>
<dbReference type="InterPro" id="IPR027417">
    <property type="entry name" value="P-loop_NTPase"/>
</dbReference>
<dbReference type="AlphaFoldDB" id="G4ZSJ0"/>
<dbReference type="FunFam" id="1.10.300.10:FF:000002">
    <property type="entry name" value="Adenylosuccinate synthetase, chloroplastic"/>
    <property type="match status" value="1"/>
</dbReference>
<dbReference type="FunCoup" id="G4ZSJ0">
    <property type="interactions" value="305"/>
</dbReference>
<evidence type="ECO:0000256" key="8">
    <source>
        <dbReference type="ARBA" id="ARBA00050432"/>
    </source>
</evidence>
<evidence type="ECO:0000313" key="11">
    <source>
        <dbReference type="EMBL" id="EGZ14213.1"/>
    </source>
</evidence>
<dbReference type="Gene3D" id="3.40.440.10">
    <property type="entry name" value="Adenylosuccinate Synthetase, subunit A, domain 1"/>
    <property type="match status" value="1"/>
</dbReference>
<keyword evidence="6 9" id="KW-0460">Magnesium</keyword>
<dbReference type="EMBL" id="JH159156">
    <property type="protein sequence ID" value="EGZ14213.1"/>
    <property type="molecule type" value="Genomic_DNA"/>
</dbReference>
<dbReference type="FunFam" id="3.90.170.10:FF:000001">
    <property type="entry name" value="Adenylosuccinate synthetase"/>
    <property type="match status" value="1"/>
</dbReference>
<keyword evidence="7 9" id="KW-0342">GTP-binding</keyword>
<evidence type="ECO:0000256" key="10">
    <source>
        <dbReference type="PROSITE-ProRule" id="PRU10134"/>
    </source>
</evidence>
<dbReference type="GO" id="GO:0005525">
    <property type="term" value="F:GTP binding"/>
    <property type="evidence" value="ECO:0007669"/>
    <property type="project" value="UniProtKB-UniRule"/>
</dbReference>
<evidence type="ECO:0000256" key="9">
    <source>
        <dbReference type="HAMAP-Rule" id="MF_03125"/>
    </source>
</evidence>
<dbReference type="KEGG" id="psoj:PHYSODRAFT_347172"/>
<comment type="cofactor">
    <cofactor evidence="9">
        <name>Mg(2+)</name>
        <dbReference type="ChEBI" id="CHEBI:18420"/>
    </cofactor>
    <text evidence="9">Binds 1 Mg(2+) ion per subunit.</text>
</comment>
<dbReference type="GO" id="GO:0044208">
    <property type="term" value="P:'de novo' AMP biosynthetic process"/>
    <property type="evidence" value="ECO:0007669"/>
    <property type="project" value="UniProtKB-UniRule"/>
</dbReference>
<dbReference type="InterPro" id="IPR042109">
    <property type="entry name" value="Adenylosuccinate_synth_dom1"/>
</dbReference>
<dbReference type="NCBIfam" id="NF002223">
    <property type="entry name" value="PRK01117.1"/>
    <property type="match status" value="1"/>
</dbReference>
<dbReference type="Gene3D" id="3.90.170.10">
    <property type="entry name" value="Adenylosuccinate Synthetase, subunit A, domain 3"/>
    <property type="match status" value="1"/>
</dbReference>
<feature type="binding site" evidence="9">
    <location>
        <position position="388"/>
    </location>
    <ligand>
        <name>IMP</name>
        <dbReference type="ChEBI" id="CHEBI:58053"/>
    </ligand>
</feature>
<organism evidence="11 12">
    <name type="scientific">Phytophthora sojae (strain P6497)</name>
    <name type="common">Soybean stem and root rot agent</name>
    <name type="synonym">Phytophthora megasperma f. sp. glycines</name>
    <dbReference type="NCBI Taxonomy" id="1094619"/>
    <lineage>
        <taxon>Eukaryota</taxon>
        <taxon>Sar</taxon>
        <taxon>Stramenopiles</taxon>
        <taxon>Oomycota</taxon>
        <taxon>Peronosporomycetes</taxon>
        <taxon>Peronosporales</taxon>
        <taxon>Peronosporaceae</taxon>
        <taxon>Phytophthora</taxon>
    </lineage>
</organism>
<dbReference type="PANTHER" id="PTHR11846:SF0">
    <property type="entry name" value="ADENYLOSUCCINATE SYNTHETASE"/>
    <property type="match status" value="1"/>
</dbReference>
<feature type="binding site" evidence="9">
    <location>
        <position position="297"/>
    </location>
    <ligand>
        <name>IMP</name>
        <dbReference type="ChEBI" id="CHEBI:58053"/>
    </ligand>
</feature>
<name>G4ZSJ0_PHYSP</name>
<comment type="subcellular location">
    <subcellularLocation>
        <location evidence="9">Cytoplasm</location>
    </subcellularLocation>
</comment>
<evidence type="ECO:0000256" key="2">
    <source>
        <dbReference type="ARBA" id="ARBA00022598"/>
    </source>
</evidence>
<dbReference type="SMART" id="SM00788">
    <property type="entry name" value="Adenylsucc_synt"/>
    <property type="match status" value="1"/>
</dbReference>
<evidence type="ECO:0000256" key="1">
    <source>
        <dbReference type="ARBA" id="ARBA00011738"/>
    </source>
</evidence>
<feature type="active site" evidence="10">
    <location>
        <position position="308"/>
    </location>
</feature>
<dbReference type="InterPro" id="IPR033128">
    <property type="entry name" value="Adenylosuccin_syn_Lys_AS"/>
</dbReference>
<comment type="caution">
    <text evidence="9">Lacks conserved residue(s) required for the propagation of feature annotation.</text>
</comment>
<evidence type="ECO:0000256" key="6">
    <source>
        <dbReference type="ARBA" id="ARBA00022842"/>
    </source>
</evidence>
<comment type="pathway">
    <text evidence="9">Purine metabolism; AMP biosynthesis via de novo pathway; AMP from IMP: step 1/2.</text>
</comment>
<dbReference type="GO" id="GO:0005737">
    <property type="term" value="C:cytoplasm"/>
    <property type="evidence" value="ECO:0007669"/>
    <property type="project" value="UniProtKB-SubCell"/>
</dbReference>
<feature type="binding site" evidence="9">
    <location>
        <position position="467"/>
    </location>
    <ligand>
        <name>IMP</name>
        <dbReference type="ChEBI" id="CHEBI:58053"/>
    </ligand>
</feature>
<dbReference type="InterPro" id="IPR042110">
    <property type="entry name" value="Adenylosuccinate_synth_dom2"/>
</dbReference>
<comment type="catalytic activity">
    <reaction evidence="8 9">
        <text>IMP + L-aspartate + GTP = N(6)-(1,2-dicarboxyethyl)-AMP + GDP + phosphate + 2 H(+)</text>
        <dbReference type="Rhea" id="RHEA:15753"/>
        <dbReference type="ChEBI" id="CHEBI:15378"/>
        <dbReference type="ChEBI" id="CHEBI:29991"/>
        <dbReference type="ChEBI" id="CHEBI:37565"/>
        <dbReference type="ChEBI" id="CHEBI:43474"/>
        <dbReference type="ChEBI" id="CHEBI:57567"/>
        <dbReference type="ChEBI" id="CHEBI:58053"/>
        <dbReference type="ChEBI" id="CHEBI:58189"/>
        <dbReference type="EC" id="6.3.4.4"/>
    </reaction>
</comment>
<feature type="binding site" evidence="9">
    <location>
        <position position="208"/>
    </location>
    <ligand>
        <name>Mg(2+)</name>
        <dbReference type="ChEBI" id="CHEBI:18420"/>
    </ligand>
</feature>
<protein>
    <recommendedName>
        <fullName evidence="9">Adenylosuccinate synthetase</fullName>
        <shortName evidence="9">AMPSase</shortName>
        <shortName evidence="9">AdSS</shortName>
        <ecNumber evidence="9">6.3.4.4</ecNumber>
    </recommendedName>
    <alternativeName>
        <fullName evidence="9">IMP--aspartate ligase</fullName>
    </alternativeName>
</protein>
<dbReference type="Proteomes" id="UP000002640">
    <property type="component" value="Unassembled WGS sequence"/>
</dbReference>
<dbReference type="PROSITE" id="PS00513">
    <property type="entry name" value="ADENYLOSUCCIN_SYN_2"/>
    <property type="match status" value="1"/>
</dbReference>
<keyword evidence="4 9" id="KW-0547">Nucleotide-binding</keyword>
<keyword evidence="3 9" id="KW-0479">Metal-binding</keyword>
<feature type="binding site" evidence="9">
    <location>
        <position position="181"/>
    </location>
    <ligand>
        <name>Mg(2+)</name>
        <dbReference type="ChEBI" id="CHEBI:18420"/>
    </ligand>
</feature>
<dbReference type="RefSeq" id="XP_009531642.1">
    <property type="nucleotide sequence ID" value="XM_009533347.1"/>
</dbReference>
<gene>
    <name evidence="11" type="ORF">PHYSODRAFT_347172</name>
</gene>
<dbReference type="STRING" id="1094619.G4ZSJ0"/>
<sequence>MSWNFGVFVVAQSRQAGRVWEMGHDDHDAVKAAKIRDVNMSKLPSLNTHVATRLLRGERGDMRLDVVSKAARAAARFSSSARFQSQQFRTAHASAALRAALVVEAGQSQHAMTATGDEPEEKACCAKKDTKPVDPQVSTLATLKEVVAKLNRIESAVANPHRHTDCLNPGVDVVLGAPWGDGGKGKLVDSLSQSYDVILRVAGGSNAGHTIVHEGKKYKFHLVRSGILNPNAVCIIGNGVVVHLPSLLQELEELKQAGIDYEGRILILDRAHMVLDLHQEVDGINELRRGRNKIGTTKKGIGPAYSSKMLRNGVRVGDLRYFDDFSEKMRDLVKFYKDNYPELEADAEAEIKAYSDIKDKILDMTVDTVSYLNNAYVAGKKILVEGANATMLDIDFGTYPYVTSSNPSIGSVCTGGGISPNRLNGIIGIVKAYCTRVGEGPFPTELHDKVGEHLGTVGAEFGTTTGRARRCGWLDIPQMRYSNMVNGFTELNLTKLDVLTGLEKVKIGVAYWHKGKKLDGMPSNLQLLQDSVVEYEEMDGWSEDISKCKTFEELPVAAQKYVLRVEELLGTHIKWIGVGPDRFDVITRPHPLEKAYASSN</sequence>
<dbReference type="NCBIfam" id="TIGR00184">
    <property type="entry name" value="purA"/>
    <property type="match status" value="1"/>
</dbReference>
<dbReference type="UniPathway" id="UPA00075">
    <property type="reaction ID" value="UER00335"/>
</dbReference>
<feature type="binding site" evidence="9">
    <location>
        <begin position="208"/>
        <end position="210"/>
    </location>
    <ligand>
        <name>GTP</name>
        <dbReference type="ChEBI" id="CHEBI:37565"/>
    </ligand>
</feature>
<feature type="binding site" evidence="9">
    <location>
        <position position="403"/>
    </location>
    <ligand>
        <name>IMP</name>
        <dbReference type="ChEBI" id="CHEBI:58053"/>
    </ligand>
</feature>
<dbReference type="SUPFAM" id="SSF52540">
    <property type="entry name" value="P-loop containing nucleoside triphosphate hydrolases"/>
    <property type="match status" value="1"/>
</dbReference>
<dbReference type="PANTHER" id="PTHR11846">
    <property type="entry name" value="ADENYLOSUCCINATE SYNTHETASE"/>
    <property type="match status" value="1"/>
</dbReference>
<accession>G4ZSJ0</accession>
<dbReference type="Pfam" id="PF00709">
    <property type="entry name" value="Adenylsucc_synt"/>
    <property type="match status" value="1"/>
</dbReference>
<dbReference type="InParanoid" id="G4ZSJ0"/>
<evidence type="ECO:0000256" key="4">
    <source>
        <dbReference type="ARBA" id="ARBA00022741"/>
    </source>
</evidence>
<dbReference type="CDD" id="cd03108">
    <property type="entry name" value="AdSS"/>
    <property type="match status" value="1"/>
</dbReference>
<comment type="function">
    <text evidence="9">Plays an important role in the de novo pathway and in the salvage pathway of purine nucleotide biosynthesis. Catalyzes the first commited step in the biosynthesis of AMP from IMP.</text>
</comment>
<keyword evidence="9" id="KW-0963">Cytoplasm</keyword>